<evidence type="ECO:0000313" key="2">
    <source>
        <dbReference type="Proteomes" id="UP000501648"/>
    </source>
</evidence>
<dbReference type="RefSeq" id="WP_017449680.1">
    <property type="nucleotide sequence ID" value="NZ_CP008956.1"/>
</dbReference>
<dbReference type="EMBL" id="CP008956">
    <property type="protein sequence ID" value="QJQ03223.1"/>
    <property type="molecule type" value="Genomic_DNA"/>
</dbReference>
<name>A0A6M3ZYC3_9BURK</name>
<sequence length="133" mass="13418">MEKTGLYLLKLSFTPEKGMTGAGSMTLAVTVNASTGALHGQAHGSILEGTQHSPTFTAPATGAMHSTGFGHITRVGAVHGEAAVSVAPPAIGTYLAPFSASFGLGADWTGQGQFTVGTHTYKCDVKIVDGAVA</sequence>
<dbReference type="AlphaFoldDB" id="A0A6M3ZYC3"/>
<accession>A0A6M3ZYC3</accession>
<dbReference type="Proteomes" id="UP000501648">
    <property type="component" value="Chromosome"/>
</dbReference>
<organism evidence="1 2">
    <name type="scientific">Herbaspirillum rubrisubalbicans Os34</name>
    <dbReference type="NCBI Taxonomy" id="1235827"/>
    <lineage>
        <taxon>Bacteria</taxon>
        <taxon>Pseudomonadati</taxon>
        <taxon>Pseudomonadota</taxon>
        <taxon>Betaproteobacteria</taxon>
        <taxon>Burkholderiales</taxon>
        <taxon>Oxalobacteraceae</taxon>
        <taxon>Herbaspirillum</taxon>
    </lineage>
</organism>
<gene>
    <name evidence="1" type="ORF">C798_24210</name>
</gene>
<protein>
    <submittedName>
        <fullName evidence="1">DUF1842 domain-containing protein</fullName>
    </submittedName>
</protein>
<proteinExistence type="predicted"/>
<reference evidence="1 2" key="1">
    <citation type="journal article" date="2012" name="J. Bacteriol.">
        <title>Genome sequence of the pathogenic Herbaspirillum seropedicae strain Os34, isolated from rice roots.</title>
        <authorList>
            <person name="Ye W."/>
            <person name="Ye S."/>
            <person name="Liu J."/>
            <person name="Chang S."/>
            <person name="Chen M."/>
            <person name="Zhu B."/>
            <person name="Guo L."/>
            <person name="An Q."/>
        </authorList>
    </citation>
    <scope>NUCLEOTIDE SEQUENCE [LARGE SCALE GENOMIC DNA]</scope>
    <source>
        <strain evidence="1 2">Os34</strain>
    </source>
</reference>
<evidence type="ECO:0000313" key="1">
    <source>
        <dbReference type="EMBL" id="QJQ03223.1"/>
    </source>
</evidence>